<reference evidence="2 3" key="1">
    <citation type="submission" date="2021-01" db="EMBL/GenBank/DDBJ databases">
        <title>Chromosome-level genome assembly of a human fungal pathogen reveals clustering of transcriptionally co-regulated genes.</title>
        <authorList>
            <person name="Voorhies M."/>
            <person name="Cohen S."/>
            <person name="Shea T.P."/>
            <person name="Petrus S."/>
            <person name="Munoz J.F."/>
            <person name="Poplawski S."/>
            <person name="Goldman W.E."/>
            <person name="Michael T."/>
            <person name="Cuomo C.A."/>
            <person name="Sil A."/>
            <person name="Beyhan S."/>
        </authorList>
    </citation>
    <scope>NUCLEOTIDE SEQUENCE [LARGE SCALE GENOMIC DNA]</scope>
    <source>
        <strain evidence="2 3">G184AR</strain>
    </source>
</reference>
<dbReference type="AlphaFoldDB" id="A0A8H7Z163"/>
<evidence type="ECO:0000313" key="2">
    <source>
        <dbReference type="EMBL" id="KAG5299204.1"/>
    </source>
</evidence>
<proteinExistence type="predicted"/>
<dbReference type="VEuPathDB" id="FungiDB:I7I52_09433"/>
<dbReference type="EMBL" id="JAEVHI010000002">
    <property type="protein sequence ID" value="KAG5299204.1"/>
    <property type="molecule type" value="Genomic_DNA"/>
</dbReference>
<dbReference type="Proteomes" id="UP000670092">
    <property type="component" value="Unassembled WGS sequence"/>
</dbReference>
<name>A0A8H7Z163_AJECA</name>
<comment type="caution">
    <text evidence="2">The sequence shown here is derived from an EMBL/GenBank/DDBJ whole genome shotgun (WGS) entry which is preliminary data.</text>
</comment>
<evidence type="ECO:0000256" key="1">
    <source>
        <dbReference type="SAM" id="MobiDB-lite"/>
    </source>
</evidence>
<organism evidence="2 3">
    <name type="scientific">Ajellomyces capsulatus</name>
    <name type="common">Darling's disease fungus</name>
    <name type="synonym">Histoplasma capsulatum</name>
    <dbReference type="NCBI Taxonomy" id="5037"/>
    <lineage>
        <taxon>Eukaryota</taxon>
        <taxon>Fungi</taxon>
        <taxon>Dikarya</taxon>
        <taxon>Ascomycota</taxon>
        <taxon>Pezizomycotina</taxon>
        <taxon>Eurotiomycetes</taxon>
        <taxon>Eurotiomycetidae</taxon>
        <taxon>Onygenales</taxon>
        <taxon>Ajellomycetaceae</taxon>
        <taxon>Histoplasma</taxon>
    </lineage>
</organism>
<feature type="compositionally biased region" description="Basic residues" evidence="1">
    <location>
        <begin position="37"/>
        <end position="46"/>
    </location>
</feature>
<evidence type="ECO:0000313" key="3">
    <source>
        <dbReference type="Proteomes" id="UP000670092"/>
    </source>
</evidence>
<sequence>MAKHHTGSSLCKSEPTLEGHLLPAALRSEGGPIRDSQKKKKKKVLL</sequence>
<gene>
    <name evidence="2" type="ORF">I7I52_09433</name>
</gene>
<feature type="region of interest" description="Disordered" evidence="1">
    <location>
        <begin position="1"/>
        <end position="46"/>
    </location>
</feature>
<accession>A0A8H7Z163</accession>
<protein>
    <submittedName>
        <fullName evidence="2">Uncharacterized protein</fullName>
    </submittedName>
</protein>